<name>A0A923LD00_9FIRM</name>
<dbReference type="Pfam" id="PF02073">
    <property type="entry name" value="Peptidase_M29"/>
    <property type="match status" value="1"/>
</dbReference>
<evidence type="ECO:0000256" key="6">
    <source>
        <dbReference type="ARBA" id="ARBA00022670"/>
    </source>
</evidence>
<evidence type="ECO:0000256" key="9">
    <source>
        <dbReference type="ARBA" id="ARBA00023049"/>
    </source>
</evidence>
<reference evidence="10" key="1">
    <citation type="submission" date="2020-08" db="EMBL/GenBank/DDBJ databases">
        <title>Genome public.</title>
        <authorList>
            <person name="Liu C."/>
            <person name="Sun Q."/>
        </authorList>
    </citation>
    <scope>NUCLEOTIDE SEQUENCE</scope>
    <source>
        <strain evidence="10">NSJ-68</strain>
    </source>
</reference>
<keyword evidence="9" id="KW-0482">Metalloprotease</keyword>
<dbReference type="RefSeq" id="WP_186872401.1">
    <property type="nucleotide sequence ID" value="NZ_JACOOR010000006.1"/>
</dbReference>
<dbReference type="InterPro" id="IPR035097">
    <property type="entry name" value="M29_N-terminal"/>
</dbReference>
<comment type="cofactor">
    <cofactor evidence="1">
        <name>Co(2+)</name>
        <dbReference type="ChEBI" id="CHEBI:48828"/>
    </cofactor>
</comment>
<dbReference type="GO" id="GO:0004177">
    <property type="term" value="F:aminopeptidase activity"/>
    <property type="evidence" value="ECO:0007669"/>
    <property type="project" value="UniProtKB-KW"/>
</dbReference>
<evidence type="ECO:0000313" key="10">
    <source>
        <dbReference type="EMBL" id="MBC5660366.1"/>
    </source>
</evidence>
<evidence type="ECO:0000313" key="11">
    <source>
        <dbReference type="Proteomes" id="UP000649345"/>
    </source>
</evidence>
<protein>
    <submittedName>
        <fullName evidence="10">Aminopeptidase</fullName>
    </submittedName>
</protein>
<evidence type="ECO:0000256" key="5">
    <source>
        <dbReference type="ARBA" id="ARBA00022438"/>
    </source>
</evidence>
<keyword evidence="8" id="KW-0378">Hydrolase</keyword>
<keyword evidence="6" id="KW-0645">Protease</keyword>
<comment type="similarity">
    <text evidence="4">Belongs to the peptidase M29 family.</text>
</comment>
<gene>
    <name evidence="10" type="ORF">H8S44_11355</name>
</gene>
<comment type="cofactor">
    <cofactor evidence="2">
        <name>Mg(2+)</name>
        <dbReference type="ChEBI" id="CHEBI:18420"/>
    </cofactor>
</comment>
<evidence type="ECO:0000256" key="2">
    <source>
        <dbReference type="ARBA" id="ARBA00001946"/>
    </source>
</evidence>
<dbReference type="AlphaFoldDB" id="A0A923LD00"/>
<comment type="caution">
    <text evidence="10">The sequence shown here is derived from an EMBL/GenBank/DDBJ whole genome shotgun (WGS) entry which is preliminary data.</text>
</comment>
<dbReference type="InterPro" id="IPR000787">
    <property type="entry name" value="Peptidase_M29"/>
</dbReference>
<dbReference type="PRINTS" id="PR00919">
    <property type="entry name" value="THERMOPTASE"/>
</dbReference>
<comment type="cofactor">
    <cofactor evidence="3">
        <name>Zn(2+)</name>
        <dbReference type="ChEBI" id="CHEBI:29105"/>
    </cofactor>
</comment>
<keyword evidence="7" id="KW-0479">Metal-binding</keyword>
<dbReference type="PANTHER" id="PTHR34448">
    <property type="entry name" value="AMINOPEPTIDASE"/>
    <property type="match status" value="1"/>
</dbReference>
<dbReference type="SUPFAM" id="SSF144052">
    <property type="entry name" value="Thermophilic metalloprotease-like"/>
    <property type="match status" value="1"/>
</dbReference>
<evidence type="ECO:0000256" key="8">
    <source>
        <dbReference type="ARBA" id="ARBA00022801"/>
    </source>
</evidence>
<evidence type="ECO:0000256" key="1">
    <source>
        <dbReference type="ARBA" id="ARBA00001941"/>
    </source>
</evidence>
<dbReference type="PANTHER" id="PTHR34448:SF3">
    <property type="entry name" value="AMINOPEPTIDASE AMPS"/>
    <property type="match status" value="1"/>
</dbReference>
<dbReference type="InterPro" id="IPR052170">
    <property type="entry name" value="M29_Exopeptidase"/>
</dbReference>
<dbReference type="GO" id="GO:0006508">
    <property type="term" value="P:proteolysis"/>
    <property type="evidence" value="ECO:0007669"/>
    <property type="project" value="UniProtKB-KW"/>
</dbReference>
<accession>A0A923LD00</accession>
<dbReference type="GO" id="GO:0008237">
    <property type="term" value="F:metallopeptidase activity"/>
    <property type="evidence" value="ECO:0007669"/>
    <property type="project" value="UniProtKB-KW"/>
</dbReference>
<dbReference type="Proteomes" id="UP000649345">
    <property type="component" value="Unassembled WGS sequence"/>
</dbReference>
<dbReference type="GO" id="GO:0046872">
    <property type="term" value="F:metal ion binding"/>
    <property type="evidence" value="ECO:0007669"/>
    <property type="project" value="UniProtKB-KW"/>
</dbReference>
<organism evidence="10 11">
    <name type="scientific">Anaerosacchariphilus hominis</name>
    <dbReference type="NCBI Taxonomy" id="2763017"/>
    <lineage>
        <taxon>Bacteria</taxon>
        <taxon>Bacillati</taxon>
        <taxon>Bacillota</taxon>
        <taxon>Clostridia</taxon>
        <taxon>Lachnospirales</taxon>
        <taxon>Lachnospiraceae</taxon>
        <taxon>Anaerosacchariphilus</taxon>
    </lineage>
</organism>
<evidence type="ECO:0000256" key="4">
    <source>
        <dbReference type="ARBA" id="ARBA00008236"/>
    </source>
</evidence>
<keyword evidence="5 10" id="KW-0031">Aminopeptidase</keyword>
<sequence>MIDKKYMDRYAKLLLKFGVAFQKGQKLVLEIPAEAKELAESIQKEAAERGARSVSLFYVDDTEDAALLLRDQIAFEAKMKDYREKLEKALEGDSVSLAFVSPVPSVARILKAEQQQEYSEWKNDLRNVVRKAIRGRRIQWCYACCPNSDWAMQVYPECSREQALEKLWEKTVEFCYLDREDPVETWLSCYDSLYRRTKWLNSLALESIHFWNHTGTDITVGLNPRCIWEGGLERESYDGTFYQCNLPSYEICTTTHKTRTNGKVSASRPLYIHGSRVENFTLKFQNGRLVEIQAETGKEILETVLSKDEGCHYLGEIAFVEKDIPIAKSGMVFGNTLLDENAACHMALGCGFPGNIEGIDSKDLIQVEKSGVNLSDVHLDFMFGTDDLCADGYCENGTVVKLFRNGKFY</sequence>
<proteinExistence type="inferred from homology"/>
<keyword evidence="11" id="KW-1185">Reference proteome</keyword>
<dbReference type="Gene3D" id="3.40.1830.10">
    <property type="entry name" value="Thermophilic metalloprotease (M29)"/>
    <property type="match status" value="1"/>
</dbReference>
<dbReference type="EMBL" id="JACOOR010000006">
    <property type="protein sequence ID" value="MBC5660366.1"/>
    <property type="molecule type" value="Genomic_DNA"/>
</dbReference>
<evidence type="ECO:0000256" key="3">
    <source>
        <dbReference type="ARBA" id="ARBA00001947"/>
    </source>
</evidence>
<evidence type="ECO:0000256" key="7">
    <source>
        <dbReference type="ARBA" id="ARBA00022723"/>
    </source>
</evidence>